<keyword evidence="2" id="KW-1185">Reference proteome</keyword>
<evidence type="ECO:0000313" key="1">
    <source>
        <dbReference type="EMBL" id="GKV51663.1"/>
    </source>
</evidence>
<proteinExistence type="predicted"/>
<gene>
    <name evidence="1" type="ORF">SLEP1_g58295</name>
</gene>
<sequence length="124" mass="13767">MMQCCPEPKAGPKSFWCFMEIVQYPTNNLILPCFEYNYMRFCTCHRRADSTFSSIPHITSLGVLSEDESLEAEERWSPESPLALEPALLSGVMVSGKSYSSCGTTIVICSTDITPSSSSLPWLP</sequence>
<protein>
    <submittedName>
        <fullName evidence="1">Uncharacterized protein</fullName>
    </submittedName>
</protein>
<name>A0AAV5MS50_9ROSI</name>
<organism evidence="1 2">
    <name type="scientific">Rubroshorea leprosula</name>
    <dbReference type="NCBI Taxonomy" id="152421"/>
    <lineage>
        <taxon>Eukaryota</taxon>
        <taxon>Viridiplantae</taxon>
        <taxon>Streptophyta</taxon>
        <taxon>Embryophyta</taxon>
        <taxon>Tracheophyta</taxon>
        <taxon>Spermatophyta</taxon>
        <taxon>Magnoliopsida</taxon>
        <taxon>eudicotyledons</taxon>
        <taxon>Gunneridae</taxon>
        <taxon>Pentapetalae</taxon>
        <taxon>rosids</taxon>
        <taxon>malvids</taxon>
        <taxon>Malvales</taxon>
        <taxon>Dipterocarpaceae</taxon>
        <taxon>Rubroshorea</taxon>
    </lineage>
</organism>
<dbReference type="AlphaFoldDB" id="A0AAV5MS50"/>
<accession>A0AAV5MS50</accession>
<dbReference type="EMBL" id="BPVZ01000524">
    <property type="protein sequence ID" value="GKV51663.1"/>
    <property type="molecule type" value="Genomic_DNA"/>
</dbReference>
<comment type="caution">
    <text evidence="1">The sequence shown here is derived from an EMBL/GenBank/DDBJ whole genome shotgun (WGS) entry which is preliminary data.</text>
</comment>
<reference evidence="1 2" key="1">
    <citation type="journal article" date="2021" name="Commun. Biol.">
        <title>The genome of Shorea leprosula (Dipterocarpaceae) highlights the ecological relevance of drought in aseasonal tropical rainforests.</title>
        <authorList>
            <person name="Ng K.K.S."/>
            <person name="Kobayashi M.J."/>
            <person name="Fawcett J.A."/>
            <person name="Hatakeyama M."/>
            <person name="Paape T."/>
            <person name="Ng C.H."/>
            <person name="Ang C.C."/>
            <person name="Tnah L.H."/>
            <person name="Lee C.T."/>
            <person name="Nishiyama T."/>
            <person name="Sese J."/>
            <person name="O'Brien M.J."/>
            <person name="Copetti D."/>
            <person name="Mohd Noor M.I."/>
            <person name="Ong R.C."/>
            <person name="Putra M."/>
            <person name="Sireger I.Z."/>
            <person name="Indrioko S."/>
            <person name="Kosugi Y."/>
            <person name="Izuno A."/>
            <person name="Isagi Y."/>
            <person name="Lee S.L."/>
            <person name="Shimizu K.K."/>
        </authorList>
    </citation>
    <scope>NUCLEOTIDE SEQUENCE [LARGE SCALE GENOMIC DNA]</scope>
    <source>
        <strain evidence="1">214</strain>
    </source>
</reference>
<dbReference type="Proteomes" id="UP001054252">
    <property type="component" value="Unassembled WGS sequence"/>
</dbReference>
<evidence type="ECO:0000313" key="2">
    <source>
        <dbReference type="Proteomes" id="UP001054252"/>
    </source>
</evidence>